<gene>
    <name evidence="16" type="ORF">GM655_09765</name>
</gene>
<keyword evidence="8 11" id="KW-0472">Membrane</keyword>
<evidence type="ECO:0000256" key="4">
    <source>
        <dbReference type="ARBA" id="ARBA00022452"/>
    </source>
</evidence>
<evidence type="ECO:0000313" key="16">
    <source>
        <dbReference type="EMBL" id="MTW33113.1"/>
    </source>
</evidence>
<evidence type="ECO:0000259" key="14">
    <source>
        <dbReference type="Pfam" id="PF00593"/>
    </source>
</evidence>
<evidence type="ECO:0000256" key="12">
    <source>
        <dbReference type="PROSITE-ProRule" id="PRU10144"/>
    </source>
</evidence>
<evidence type="ECO:0000259" key="15">
    <source>
        <dbReference type="Pfam" id="PF07715"/>
    </source>
</evidence>
<dbReference type="Gene3D" id="2.40.170.20">
    <property type="entry name" value="TonB-dependent receptor, beta-barrel domain"/>
    <property type="match status" value="1"/>
</dbReference>
<keyword evidence="6" id="KW-0732">Signal</keyword>
<dbReference type="InterPro" id="IPR036942">
    <property type="entry name" value="Beta-barrel_TonB_sf"/>
</dbReference>
<dbReference type="PANTHER" id="PTHR47234">
    <property type="match status" value="1"/>
</dbReference>
<dbReference type="InterPro" id="IPR010917">
    <property type="entry name" value="TonB_rcpt_CS"/>
</dbReference>
<keyword evidence="7 13" id="KW-0798">TonB box</keyword>
<keyword evidence="3 11" id="KW-0813">Transport</keyword>
<dbReference type="PROSITE" id="PS01156">
    <property type="entry name" value="TONB_DEPENDENT_REC_2"/>
    <property type="match status" value="1"/>
</dbReference>
<evidence type="ECO:0000256" key="11">
    <source>
        <dbReference type="PROSITE-ProRule" id="PRU01360"/>
    </source>
</evidence>
<proteinExistence type="inferred from homology"/>
<sequence>MFIGGMALGMQVATAQQADAPLQKVEVTGSRIPTLNTDGTSPIVVLGAKDIKTDGVRNVESLLNNLPQAFAAQTGNVVNGSTGTATVDLRGLGSNRTLVLVNGHRLPAGSPGSSAADLNQIPTPLIKRIEVLTGGAGAVYGADAVAGVVNFIMNDRFEGVQIELNGSGYNHKQQGTAGVSSLVAGRAATNPAQFAVPGNKGLDGRSKDASLLIGGNFGDGKGNATLFFSYKQDDALLQSERDFTACSLSASAAGFACGGSGTNATGRFTNTKTGKVYTTDANGTPRLFNNALDQYNFGPINHLQRPDERYGVAASARYDVNEKLKVYADFAFHDDRTDAQIAPGGIFGNVYTIKGDNPLLTPAMKAAMSLNSPTDTTDVVIQRRNVEGGGRDALFTNTSYRMLMGVKGDIGNWNYDLFAQTSKVRYSGSSNNYFSKERGAKALDVVNVNGVAQCASFVNGTDLACVPYNPWQLGKITPEQLAYIQIPGQSFGQTEQQIQGGNVAADLGEYGIKIPGNSNGVGVSFGFERRVEALTLNPDGPSQNFDLDGSGGPVKPVSGRYVVKDIFGEVRLPLLENKPFAESLGANLSYRHTDIDTGVKANTYGLGMDWQPVSMLKVRASHQKAVRAPNINELFSPAGNNLYDNDADPCAGAKPTATLAQCANTGVTAAQYGNIQDSPAGQYNYLAGGNPKLNPETSKSNTIGLVLTPIRNLTVTVDYFDIKVNDTISNVQPTTTLDKCLNTGNPVFCSKITRDRLGTLWLLPQASIVGTNTNIGSLKTSGIDLAASYGQKIGAYGSLGFSVTGTLLKTFEVEELPGDGSYDCVGLYNGAGKCGQPRPKWRHKARVNWNTPWATDLALTWRYFQGVDIETTSSNPLLHGTALDVEKHFASANYIDLAASYNVTKKITLSGGINNLFDRDPPITSKYGTGSGNGNTFPSMYDSMGRKLFLNMTAKF</sequence>
<evidence type="ECO:0000256" key="8">
    <source>
        <dbReference type="ARBA" id="ARBA00023136"/>
    </source>
</evidence>
<comment type="similarity">
    <text evidence="2 11 13">Belongs to the TonB-dependent receptor family.</text>
</comment>
<keyword evidence="17" id="KW-1185">Reference proteome</keyword>
<evidence type="ECO:0000256" key="10">
    <source>
        <dbReference type="ARBA" id="ARBA00023237"/>
    </source>
</evidence>
<accession>A0ABW9SLT5</accession>
<evidence type="ECO:0000313" key="17">
    <source>
        <dbReference type="Proteomes" id="UP000735592"/>
    </source>
</evidence>
<dbReference type="Pfam" id="PF00593">
    <property type="entry name" value="TonB_dep_Rec_b-barrel"/>
    <property type="match status" value="1"/>
</dbReference>
<keyword evidence="9 16" id="KW-0675">Receptor</keyword>
<evidence type="ECO:0000256" key="7">
    <source>
        <dbReference type="ARBA" id="ARBA00023077"/>
    </source>
</evidence>
<dbReference type="InterPro" id="IPR039426">
    <property type="entry name" value="TonB-dep_rcpt-like"/>
</dbReference>
<dbReference type="PROSITE" id="PS52016">
    <property type="entry name" value="TONB_DEPENDENT_REC_3"/>
    <property type="match status" value="1"/>
</dbReference>
<dbReference type="Gene3D" id="2.170.130.10">
    <property type="entry name" value="TonB-dependent receptor, plug domain"/>
    <property type="match status" value="1"/>
</dbReference>
<evidence type="ECO:0000256" key="9">
    <source>
        <dbReference type="ARBA" id="ARBA00023170"/>
    </source>
</evidence>
<evidence type="ECO:0000256" key="5">
    <source>
        <dbReference type="ARBA" id="ARBA00022692"/>
    </source>
</evidence>
<keyword evidence="4 11" id="KW-1134">Transmembrane beta strand</keyword>
<dbReference type="InterPro" id="IPR037066">
    <property type="entry name" value="Plug_dom_sf"/>
</dbReference>
<evidence type="ECO:0000256" key="3">
    <source>
        <dbReference type="ARBA" id="ARBA00022448"/>
    </source>
</evidence>
<evidence type="ECO:0000256" key="1">
    <source>
        <dbReference type="ARBA" id="ARBA00004571"/>
    </source>
</evidence>
<dbReference type="Proteomes" id="UP000735592">
    <property type="component" value="Unassembled WGS sequence"/>
</dbReference>
<name>A0ABW9SLT5_9BURK</name>
<feature type="domain" description="TonB-dependent receptor-like beta-barrel" evidence="14">
    <location>
        <begin position="423"/>
        <end position="916"/>
    </location>
</feature>
<evidence type="ECO:0000256" key="6">
    <source>
        <dbReference type="ARBA" id="ARBA00022729"/>
    </source>
</evidence>
<reference evidence="16 17" key="1">
    <citation type="submission" date="2019-11" db="EMBL/GenBank/DDBJ databases">
        <title>Type strains purchased from KCTC, JCM and DSMZ.</title>
        <authorList>
            <person name="Lu H."/>
        </authorList>
    </citation>
    <scope>NUCLEOTIDE SEQUENCE [LARGE SCALE GENOMIC DNA]</scope>
    <source>
        <strain evidence="16 17">DSM 103461</strain>
    </source>
</reference>
<comment type="caution">
    <text evidence="16">The sequence shown here is derived from an EMBL/GenBank/DDBJ whole genome shotgun (WGS) entry which is preliminary data.</text>
</comment>
<dbReference type="Pfam" id="PF07715">
    <property type="entry name" value="Plug"/>
    <property type="match status" value="1"/>
</dbReference>
<dbReference type="InterPro" id="IPR000531">
    <property type="entry name" value="Beta-barrel_TonB"/>
</dbReference>
<dbReference type="PANTHER" id="PTHR47234:SF2">
    <property type="entry name" value="TONB-DEPENDENT RECEPTOR"/>
    <property type="match status" value="1"/>
</dbReference>
<keyword evidence="5 11" id="KW-0812">Transmembrane</keyword>
<dbReference type="SUPFAM" id="SSF56935">
    <property type="entry name" value="Porins"/>
    <property type="match status" value="1"/>
</dbReference>
<protein>
    <submittedName>
        <fullName evidence="16">TonB-dependent receptor</fullName>
    </submittedName>
</protein>
<dbReference type="InterPro" id="IPR012910">
    <property type="entry name" value="Plug_dom"/>
</dbReference>
<keyword evidence="10 11" id="KW-0998">Cell outer membrane</keyword>
<comment type="subcellular location">
    <subcellularLocation>
        <location evidence="1 11">Cell outer membrane</location>
        <topology evidence="1 11">Multi-pass membrane protein</topology>
    </subcellularLocation>
</comment>
<dbReference type="EMBL" id="WNKW01000002">
    <property type="protein sequence ID" value="MTW33113.1"/>
    <property type="molecule type" value="Genomic_DNA"/>
</dbReference>
<feature type="short sequence motif" description="TonB C-terminal box" evidence="12">
    <location>
        <begin position="939"/>
        <end position="956"/>
    </location>
</feature>
<organism evidence="16 17">
    <name type="scientific">Pseudoduganella danionis</name>
    <dbReference type="NCBI Taxonomy" id="1890295"/>
    <lineage>
        <taxon>Bacteria</taxon>
        <taxon>Pseudomonadati</taxon>
        <taxon>Pseudomonadota</taxon>
        <taxon>Betaproteobacteria</taxon>
        <taxon>Burkholderiales</taxon>
        <taxon>Oxalobacteraceae</taxon>
        <taxon>Telluria group</taxon>
        <taxon>Pseudoduganella</taxon>
    </lineage>
</organism>
<evidence type="ECO:0000256" key="2">
    <source>
        <dbReference type="ARBA" id="ARBA00009810"/>
    </source>
</evidence>
<feature type="domain" description="TonB-dependent receptor plug" evidence="15">
    <location>
        <begin position="38"/>
        <end position="148"/>
    </location>
</feature>
<evidence type="ECO:0000256" key="13">
    <source>
        <dbReference type="RuleBase" id="RU003357"/>
    </source>
</evidence>